<keyword evidence="3" id="KW-0489">Methyltransferase</keyword>
<dbReference type="Proteomes" id="UP000534001">
    <property type="component" value="Unassembled WGS sequence"/>
</dbReference>
<evidence type="ECO:0000313" key="6">
    <source>
        <dbReference type="Proteomes" id="UP000545588"/>
    </source>
</evidence>
<keyword evidence="1 3" id="KW-0808">Transferase</keyword>
<organism evidence="3 5">
    <name type="scientific">Jeotgalicoccus coquinae</name>
    <dbReference type="NCBI Taxonomy" id="709509"/>
    <lineage>
        <taxon>Bacteria</taxon>
        <taxon>Bacillati</taxon>
        <taxon>Bacillota</taxon>
        <taxon>Bacilli</taxon>
        <taxon>Bacillales</taxon>
        <taxon>Staphylococcaceae</taxon>
        <taxon>Jeotgalicoccus</taxon>
    </lineage>
</organism>
<evidence type="ECO:0000313" key="5">
    <source>
        <dbReference type="Proteomes" id="UP000534001"/>
    </source>
</evidence>
<accession>A0A6V7RAU1</accession>
<feature type="domain" description="Methyltransferase" evidence="2">
    <location>
        <begin position="44"/>
        <end position="133"/>
    </location>
</feature>
<dbReference type="InterPro" id="IPR041698">
    <property type="entry name" value="Methyltransf_25"/>
</dbReference>
<dbReference type="GO" id="GO:0008168">
    <property type="term" value="F:methyltransferase activity"/>
    <property type="evidence" value="ECO:0007669"/>
    <property type="project" value="UniProtKB-KW"/>
</dbReference>
<dbReference type="Proteomes" id="UP000545588">
    <property type="component" value="Unassembled WGS sequence"/>
</dbReference>
<dbReference type="InterPro" id="IPR029063">
    <property type="entry name" value="SAM-dependent_MTases_sf"/>
</dbReference>
<comment type="caution">
    <text evidence="3">The sequence shown here is derived from an EMBL/GenBank/DDBJ whole genome shotgun (WGS) entry which is preliminary data.</text>
</comment>
<dbReference type="EMBL" id="CAJEWA010000005">
    <property type="protein sequence ID" value="CAD2074088.1"/>
    <property type="molecule type" value="Genomic_DNA"/>
</dbReference>
<reference evidence="4 6" key="2">
    <citation type="submission" date="2020-08" db="EMBL/GenBank/DDBJ databases">
        <title>Genomic Encyclopedia of Type Strains, Phase IV (KMG-IV): sequencing the most valuable type-strain genomes for metagenomic binning, comparative biology and taxonomic classification.</title>
        <authorList>
            <person name="Goeker M."/>
        </authorList>
    </citation>
    <scope>NUCLEOTIDE SEQUENCE [LARGE SCALE GENOMIC DNA]</scope>
    <source>
        <strain evidence="4 6">DSM 22419</strain>
    </source>
</reference>
<dbReference type="SUPFAM" id="SSF53335">
    <property type="entry name" value="S-adenosyl-L-methionine-dependent methyltransferases"/>
    <property type="match status" value="1"/>
</dbReference>
<evidence type="ECO:0000256" key="1">
    <source>
        <dbReference type="ARBA" id="ARBA00022679"/>
    </source>
</evidence>
<sequence>MPVILLEASEYKIFAKVYDILNYDMPYNLWLDIINEVKGDARSVLDIGAGTGEILKSLDAKRKLGIDNSEEMVNIARINDTVSEYQMQDMMTMELDETFELITATADVLNYAPSKEAFKAVLKNVYNHLAEGGVFVFDVHTEHKMQNDFNFELYSDSTDDIFYTWQTVPGEEELSVWHELTFFIRNSEDLYKKYEETHYQQTYKHSEILKMANDAGFIIDKSFSDFDITNVITEVAERNFYILKK</sequence>
<dbReference type="Gene3D" id="2.20.25.110">
    <property type="entry name" value="S-adenosyl-L-methionine-dependent methyltransferases"/>
    <property type="match status" value="1"/>
</dbReference>
<dbReference type="AlphaFoldDB" id="A0A6V7RAU1"/>
<dbReference type="EMBL" id="JACHFF010000001">
    <property type="protein sequence ID" value="MBB6422818.1"/>
    <property type="molecule type" value="Genomic_DNA"/>
</dbReference>
<dbReference type="Gene3D" id="3.40.50.150">
    <property type="entry name" value="Vaccinia Virus protein VP39"/>
    <property type="match status" value="1"/>
</dbReference>
<dbReference type="CDD" id="cd02440">
    <property type="entry name" value="AdoMet_MTases"/>
    <property type="match status" value="1"/>
</dbReference>
<evidence type="ECO:0000313" key="3">
    <source>
        <dbReference type="EMBL" id="CAD2074088.1"/>
    </source>
</evidence>
<dbReference type="RefSeq" id="WP_186100382.1">
    <property type="nucleotide sequence ID" value="NZ_CAJEWA010000005.1"/>
</dbReference>
<dbReference type="GO" id="GO:0032259">
    <property type="term" value="P:methylation"/>
    <property type="evidence" value="ECO:0007669"/>
    <property type="project" value="UniProtKB-KW"/>
</dbReference>
<name>A0A6V7RAU1_9STAP</name>
<gene>
    <name evidence="3" type="primary">cmoA</name>
    <name evidence="4" type="ORF">HNR41_000744</name>
    <name evidence="3" type="ORF">JEOCOQ751_00862</name>
</gene>
<protein>
    <submittedName>
        <fullName evidence="4">SAM-dependent methyltransferase</fullName>
    </submittedName>
    <submittedName>
        <fullName evidence="3">tRNA (Cmo5U34)-methyltransferase</fullName>
    </submittedName>
</protein>
<evidence type="ECO:0000259" key="2">
    <source>
        <dbReference type="Pfam" id="PF13649"/>
    </source>
</evidence>
<dbReference type="PANTHER" id="PTHR43861">
    <property type="entry name" value="TRANS-ACONITATE 2-METHYLTRANSFERASE-RELATED"/>
    <property type="match status" value="1"/>
</dbReference>
<proteinExistence type="predicted"/>
<dbReference type="Pfam" id="PF13649">
    <property type="entry name" value="Methyltransf_25"/>
    <property type="match status" value="1"/>
</dbReference>
<keyword evidence="6" id="KW-1185">Reference proteome</keyword>
<evidence type="ECO:0000313" key="4">
    <source>
        <dbReference type="EMBL" id="MBB6422818.1"/>
    </source>
</evidence>
<reference evidence="3 5" key="1">
    <citation type="submission" date="2020-07" db="EMBL/GenBank/DDBJ databases">
        <authorList>
            <person name="Criscuolo A."/>
        </authorList>
    </citation>
    <scope>NUCLEOTIDE SEQUENCE [LARGE SCALE GENOMIC DNA]</scope>
    <source>
        <strain evidence="3">CIP111751</strain>
    </source>
</reference>